<evidence type="ECO:0000256" key="4">
    <source>
        <dbReference type="ARBA" id="ARBA00022842"/>
    </source>
</evidence>
<keyword evidence="3 7" id="KW-0378">Hydrolase</keyword>
<dbReference type="Gene3D" id="2.70.40.10">
    <property type="match status" value="1"/>
</dbReference>
<reference evidence="10" key="1">
    <citation type="submission" date="2009-08" db="EMBL/GenBank/DDBJ databases">
        <title>The complete genome of Chitinophaga pinensis DSM 2588.</title>
        <authorList>
            <consortium name="US DOE Joint Genome Institute (JGI-PGF)"/>
            <person name="Lucas S."/>
            <person name="Copeland A."/>
            <person name="Lapidus A."/>
            <person name="Glavina del Rio T."/>
            <person name="Dalin E."/>
            <person name="Tice H."/>
            <person name="Bruce D."/>
            <person name="Goodwin L."/>
            <person name="Pitluck S."/>
            <person name="Kyrpides N."/>
            <person name="Mavromatis K."/>
            <person name="Ivanova N."/>
            <person name="Mikhailova N."/>
            <person name="Sims D."/>
            <person name="Meinche L."/>
            <person name="Brettin T."/>
            <person name="Detter J.C."/>
            <person name="Han C."/>
            <person name="Larimer F."/>
            <person name="Land M."/>
            <person name="Hauser L."/>
            <person name="Markowitz V."/>
            <person name="Cheng J.-F."/>
            <person name="Hugenholtz P."/>
            <person name="Woyke T."/>
            <person name="Wu D."/>
            <person name="Spring S."/>
            <person name="Klenk H.-P."/>
            <person name="Eisen J.A."/>
        </authorList>
    </citation>
    <scope>NUCLEOTIDE SEQUENCE [LARGE SCALE GENOMIC DNA]</scope>
    <source>
        <strain evidence="10">ATCC 43595 / DSM 2588 / LMG 13176 / NBRC 15968 / NCIMB 11800 / UQM 2034</strain>
    </source>
</reference>
<evidence type="ECO:0000256" key="2">
    <source>
        <dbReference type="ARBA" id="ARBA00022723"/>
    </source>
</evidence>
<comment type="function">
    <text evidence="7">This enzyme is involved in nucleotide metabolism: it produces dUMP, the immediate precursor of thymidine nucleotides and it decreases the intracellular concentration of dUTP so that uracil cannot be incorporated into DNA.</text>
</comment>
<dbReference type="InterPro" id="IPR033704">
    <property type="entry name" value="dUTPase_trimeric"/>
</dbReference>
<dbReference type="InterPro" id="IPR029054">
    <property type="entry name" value="dUTPase-like"/>
</dbReference>
<keyword evidence="2 7" id="KW-0479">Metal-binding</keyword>
<evidence type="ECO:0000313" key="9">
    <source>
        <dbReference type="EMBL" id="ACU58683.1"/>
    </source>
</evidence>
<comment type="pathway">
    <text evidence="7">Pyrimidine metabolism; dUMP biosynthesis; dUMP from dCTP (dUTP route): step 2/2.</text>
</comment>
<feature type="binding site" evidence="7">
    <location>
        <position position="79"/>
    </location>
    <ligand>
        <name>substrate</name>
    </ligand>
</feature>
<comment type="cofactor">
    <cofactor evidence="7">
        <name>Mg(2+)</name>
        <dbReference type="ChEBI" id="CHEBI:18420"/>
    </cofactor>
</comment>
<dbReference type="KEGG" id="cpi:Cpin_1185"/>
<dbReference type="PANTHER" id="PTHR11241">
    <property type="entry name" value="DEOXYURIDINE 5'-TRIPHOSPHATE NUCLEOTIDOHYDROLASE"/>
    <property type="match status" value="1"/>
</dbReference>
<evidence type="ECO:0000256" key="6">
    <source>
        <dbReference type="ARBA" id="ARBA00047686"/>
    </source>
</evidence>
<evidence type="ECO:0000256" key="3">
    <source>
        <dbReference type="ARBA" id="ARBA00022801"/>
    </source>
</evidence>
<gene>
    <name evidence="7" type="primary">dut</name>
    <name evidence="9" type="ordered locus">Cpin_1185</name>
</gene>
<dbReference type="GO" id="GO:0004170">
    <property type="term" value="F:dUTP diphosphatase activity"/>
    <property type="evidence" value="ECO:0007669"/>
    <property type="project" value="UniProtKB-UniRule"/>
</dbReference>
<evidence type="ECO:0000313" key="10">
    <source>
        <dbReference type="Proteomes" id="UP000002215"/>
    </source>
</evidence>
<dbReference type="GO" id="GO:0000287">
    <property type="term" value="F:magnesium ion binding"/>
    <property type="evidence" value="ECO:0007669"/>
    <property type="project" value="UniProtKB-UniRule"/>
</dbReference>
<feature type="binding site" evidence="7">
    <location>
        <begin position="66"/>
        <end position="68"/>
    </location>
    <ligand>
        <name>substrate</name>
    </ligand>
</feature>
<feature type="binding site" evidence="7">
    <location>
        <begin position="83"/>
        <end position="85"/>
    </location>
    <ligand>
        <name>substrate</name>
    </ligand>
</feature>
<dbReference type="RefSeq" id="WP_012788859.1">
    <property type="nucleotide sequence ID" value="NC_013132.1"/>
</dbReference>
<keyword evidence="5 7" id="KW-0546">Nucleotide metabolism</keyword>
<comment type="catalytic activity">
    <reaction evidence="6 7">
        <text>dUTP + H2O = dUMP + diphosphate + H(+)</text>
        <dbReference type="Rhea" id="RHEA:10248"/>
        <dbReference type="ChEBI" id="CHEBI:15377"/>
        <dbReference type="ChEBI" id="CHEBI:15378"/>
        <dbReference type="ChEBI" id="CHEBI:33019"/>
        <dbReference type="ChEBI" id="CHEBI:61555"/>
        <dbReference type="ChEBI" id="CHEBI:246422"/>
        <dbReference type="EC" id="3.6.1.23"/>
    </reaction>
</comment>
<dbReference type="PANTHER" id="PTHR11241:SF0">
    <property type="entry name" value="DEOXYURIDINE 5'-TRIPHOSPHATE NUCLEOTIDOHYDROLASE"/>
    <property type="match status" value="1"/>
</dbReference>
<name>A0A979GNS1_CHIPD</name>
<dbReference type="FunFam" id="2.70.40.10:FF:000002">
    <property type="entry name" value="dUTP diphosphatase"/>
    <property type="match status" value="1"/>
</dbReference>
<dbReference type="InterPro" id="IPR008181">
    <property type="entry name" value="dUTPase"/>
</dbReference>
<dbReference type="InterPro" id="IPR036157">
    <property type="entry name" value="dUTPase-like_sf"/>
</dbReference>
<dbReference type="GO" id="GO:0006226">
    <property type="term" value="P:dUMP biosynthetic process"/>
    <property type="evidence" value="ECO:0007669"/>
    <property type="project" value="UniProtKB-UniRule"/>
</dbReference>
<evidence type="ECO:0000256" key="5">
    <source>
        <dbReference type="ARBA" id="ARBA00023080"/>
    </source>
</evidence>
<reference evidence="9 10" key="2">
    <citation type="journal article" date="2010" name="Stand. Genomic Sci.">
        <title>Complete genome sequence of Chitinophaga pinensis type strain (UQM 2034).</title>
        <authorList>
            <person name="Glavina Del Rio T."/>
            <person name="Abt B."/>
            <person name="Spring S."/>
            <person name="Lapidus A."/>
            <person name="Nolan M."/>
            <person name="Tice H."/>
            <person name="Copeland A."/>
            <person name="Cheng J.F."/>
            <person name="Chen F."/>
            <person name="Bruce D."/>
            <person name="Goodwin L."/>
            <person name="Pitluck S."/>
            <person name="Ivanova N."/>
            <person name="Mavromatis K."/>
            <person name="Mikhailova N."/>
            <person name="Pati A."/>
            <person name="Chen A."/>
            <person name="Palaniappan K."/>
            <person name="Land M."/>
            <person name="Hauser L."/>
            <person name="Chang Y.J."/>
            <person name="Jeffries C.D."/>
            <person name="Chain P."/>
            <person name="Saunders E."/>
            <person name="Detter J.C."/>
            <person name="Brettin T."/>
            <person name="Rohde M."/>
            <person name="Goker M."/>
            <person name="Bristow J."/>
            <person name="Eisen J.A."/>
            <person name="Markowitz V."/>
            <person name="Hugenholtz P."/>
            <person name="Kyrpides N.C."/>
            <person name="Klenk H.P."/>
            <person name="Lucas S."/>
        </authorList>
    </citation>
    <scope>NUCLEOTIDE SEQUENCE [LARGE SCALE GENOMIC DNA]</scope>
    <source>
        <strain evidence="10">ATCC 43595 / DSM 2588 / LMG 13176 / NBRC 15968 / NCIMB 11800 / UQM 2034</strain>
    </source>
</reference>
<dbReference type="SUPFAM" id="SSF51283">
    <property type="entry name" value="dUTPase-like"/>
    <property type="match status" value="1"/>
</dbReference>
<comment type="caution">
    <text evidence="7">Lacks conserved residue(s) required for the propagation of feature annotation.</text>
</comment>
<dbReference type="EMBL" id="CP001699">
    <property type="protein sequence ID" value="ACU58683.1"/>
    <property type="molecule type" value="Genomic_DNA"/>
</dbReference>
<comment type="similarity">
    <text evidence="1 7">Belongs to the dUTPase family.</text>
</comment>
<dbReference type="Proteomes" id="UP000002215">
    <property type="component" value="Chromosome"/>
</dbReference>
<keyword evidence="4 7" id="KW-0460">Magnesium</keyword>
<dbReference type="NCBIfam" id="TIGR00576">
    <property type="entry name" value="dut"/>
    <property type="match status" value="1"/>
</dbReference>
<dbReference type="NCBIfam" id="NF001862">
    <property type="entry name" value="PRK00601.1"/>
    <property type="match status" value="1"/>
</dbReference>
<organism evidence="9 10">
    <name type="scientific">Chitinophaga pinensis (strain ATCC 43595 / DSM 2588 / LMG 13176 / NBRC 15968 / NCIMB 11800 / UQM 2034)</name>
    <dbReference type="NCBI Taxonomy" id="485918"/>
    <lineage>
        <taxon>Bacteria</taxon>
        <taxon>Pseudomonadati</taxon>
        <taxon>Bacteroidota</taxon>
        <taxon>Chitinophagia</taxon>
        <taxon>Chitinophagales</taxon>
        <taxon>Chitinophagaceae</taxon>
        <taxon>Chitinophaga</taxon>
    </lineage>
</organism>
<dbReference type="CDD" id="cd07557">
    <property type="entry name" value="trimeric_dUTPase"/>
    <property type="match status" value="1"/>
</dbReference>
<evidence type="ECO:0000256" key="7">
    <source>
        <dbReference type="HAMAP-Rule" id="MF_00116"/>
    </source>
</evidence>
<accession>A0A979GNS1</accession>
<dbReference type="AlphaFoldDB" id="A0A979GNS1"/>
<evidence type="ECO:0000259" key="8">
    <source>
        <dbReference type="Pfam" id="PF00692"/>
    </source>
</evidence>
<dbReference type="EC" id="3.6.1.23" evidence="7"/>
<dbReference type="GO" id="GO:0046081">
    <property type="term" value="P:dUTP catabolic process"/>
    <property type="evidence" value="ECO:0007669"/>
    <property type="project" value="InterPro"/>
</dbReference>
<feature type="domain" description="dUTPase-like" evidence="8">
    <location>
        <begin position="15"/>
        <end position="145"/>
    </location>
</feature>
<evidence type="ECO:0000256" key="1">
    <source>
        <dbReference type="ARBA" id="ARBA00006581"/>
    </source>
</evidence>
<sequence>MAAITVKIINKSANPLPAYATAEAAGMDLRANLETAISLQPLERMLIPTGLFMELPTGYEAQIRPRSGLAIKQGLTLLNTPGTIDADYRGEIKVIMINLSNEPQTIAHGERIAQMVIAPFVQAQLEAVELLTETERGAGGFGHTGKS</sequence>
<proteinExistence type="inferred from homology"/>
<protein>
    <recommendedName>
        <fullName evidence="7">Deoxyuridine 5'-triphosphate nucleotidohydrolase</fullName>
        <shortName evidence="7">dUTPase</shortName>
        <ecNumber evidence="7">3.6.1.23</ecNumber>
    </recommendedName>
    <alternativeName>
        <fullName evidence="7">dUTP pyrophosphatase</fullName>
    </alternativeName>
</protein>
<dbReference type="HAMAP" id="MF_00116">
    <property type="entry name" value="dUTPase_bact"/>
    <property type="match status" value="1"/>
</dbReference>
<dbReference type="Pfam" id="PF00692">
    <property type="entry name" value="dUTPase"/>
    <property type="match status" value="1"/>
</dbReference>